<feature type="compositionally biased region" description="Basic and acidic residues" evidence="4">
    <location>
        <begin position="365"/>
        <end position="383"/>
    </location>
</feature>
<dbReference type="CDD" id="cd18089">
    <property type="entry name" value="SPOUT_Trm10-like"/>
    <property type="match status" value="1"/>
</dbReference>
<evidence type="ECO:0000259" key="5">
    <source>
        <dbReference type="PROSITE" id="PS51675"/>
    </source>
</evidence>
<feature type="region of interest" description="Disordered" evidence="4">
    <location>
        <begin position="245"/>
        <end position="265"/>
    </location>
</feature>
<feature type="compositionally biased region" description="Polar residues" evidence="4">
    <location>
        <begin position="68"/>
        <end position="78"/>
    </location>
</feature>
<dbReference type="Gene3D" id="3.40.1280.30">
    <property type="match status" value="1"/>
</dbReference>
<evidence type="ECO:0000256" key="1">
    <source>
        <dbReference type="ARBA" id="ARBA00022603"/>
    </source>
</evidence>
<dbReference type="PANTHER" id="PTHR38792:SF3">
    <property type="entry name" value="BNR_ASP-BOX REPEAT DOMAIN PROTEIN (AFU_ORTHOLOGUE AFUA_7G06430)-RELATED"/>
    <property type="match status" value="1"/>
</dbReference>
<keyword evidence="7" id="KW-1185">Reference proteome</keyword>
<dbReference type="InterPro" id="IPR036278">
    <property type="entry name" value="Sialidase_sf"/>
</dbReference>
<dbReference type="PROSITE" id="PS51675">
    <property type="entry name" value="SAM_MT_TRM10"/>
    <property type="match status" value="1"/>
</dbReference>
<protein>
    <recommendedName>
        <fullName evidence="5">SAM-dependent MTase TRM10-type domain-containing protein</fullName>
    </recommendedName>
</protein>
<gene>
    <name evidence="6" type="ORF">SEUCBS140593_009642</name>
</gene>
<keyword evidence="2" id="KW-0808">Transferase</keyword>
<organism evidence="6 7">
    <name type="scientific">Sporothrix eucalyptigena</name>
    <dbReference type="NCBI Taxonomy" id="1812306"/>
    <lineage>
        <taxon>Eukaryota</taxon>
        <taxon>Fungi</taxon>
        <taxon>Dikarya</taxon>
        <taxon>Ascomycota</taxon>
        <taxon>Pezizomycotina</taxon>
        <taxon>Sordariomycetes</taxon>
        <taxon>Sordariomycetidae</taxon>
        <taxon>Ophiostomatales</taxon>
        <taxon>Ophiostomataceae</taxon>
        <taxon>Sporothrix</taxon>
    </lineage>
</organism>
<keyword evidence="1" id="KW-0489">Methyltransferase</keyword>
<dbReference type="Proteomes" id="UP001642482">
    <property type="component" value="Unassembled WGS sequence"/>
</dbReference>
<dbReference type="EMBL" id="CAWUHD010000164">
    <property type="protein sequence ID" value="CAK7236506.1"/>
    <property type="molecule type" value="Genomic_DNA"/>
</dbReference>
<evidence type="ECO:0000313" key="7">
    <source>
        <dbReference type="Proteomes" id="UP001642482"/>
    </source>
</evidence>
<feature type="domain" description="SAM-dependent MTase TRM10-type" evidence="5">
    <location>
        <begin position="129"/>
        <end position="364"/>
    </location>
</feature>
<name>A0ABP0CZ11_9PEZI</name>
<feature type="compositionally biased region" description="Basic residues" evidence="4">
    <location>
        <begin position="98"/>
        <end position="115"/>
    </location>
</feature>
<evidence type="ECO:0000256" key="3">
    <source>
        <dbReference type="ARBA" id="ARBA00022691"/>
    </source>
</evidence>
<dbReference type="CDD" id="cd15482">
    <property type="entry name" value="Sialidase_non-viral"/>
    <property type="match status" value="1"/>
</dbReference>
<dbReference type="Gene3D" id="2.120.10.10">
    <property type="match status" value="1"/>
</dbReference>
<dbReference type="PANTHER" id="PTHR38792">
    <property type="entry name" value="BNR/ASP-BOX REPEAT DOMAIN PROTEIN (AFU_ORTHOLOGUE AFUA_7G06430)-RELATED"/>
    <property type="match status" value="1"/>
</dbReference>
<evidence type="ECO:0000256" key="4">
    <source>
        <dbReference type="SAM" id="MobiDB-lite"/>
    </source>
</evidence>
<proteinExistence type="predicted"/>
<sequence>MDTTEETKAPEVSLPIEGSPTAARDQQLAPESSEAQILDQTTTDDAPENGNENGSDAAAPITAGTEDASGNTPGTPLSKNAQKKLKRQKKWEDMRDDRKRRRKEKRIVKQEKKRAAKSEASEQAESAIVPAAPKEHVLVPVSLIFDCDFESYMRETELISLASQITRSYAANRTATRCAHIYVSSWGGKLQTRYETLLSNQHKRWNNVKFLAEDFVATAKQADTDMRGSEGGTIIDILEEKDGDAVVGEGAEGEEGGEAKTESEGPNVVYLTSDSPNTLTRLEPYTSYVIGGIVDKNREKGLCYGRAQERGIPTAKLPIGDYMVMASRQVLTTNHVVEIMLNWLETGDWATAFTNVIPKRKGGHLKGEKARKDGEAEWEKEGEVSGEEEAVGEDQDEKEETVANDGSMDLQDNVNASQLQAKTTGLTVLAASPAATFYNKVIFTPPITYTSPRVLYPRTVQLGDGTLLATWENYSPEPPVVYFPIYQSTDNGSSWTEISRVTDQTPKGWGLRYQPFLFELPADVGNFKAGTVLCAGNSIPTDLSHTQIDVYASTDRGRTWTFVSHVAAGGKAHPDNGQTPVWEPFILYYKGQIILYYSDQRDPKHGQKLTHQTSSDLLSWDAAVDDVAYSEYKMRPGMTTIVELPNGQYLLTYEYGGASGGFPVYYRIAVDPRAFAEAKEYPLVAGSTRPTSSPFVTWTPYSTASGGSKNGTILLSANSNSQIFSNGALGDESKWEVHSVDQPAAYTRTLRVLQNDPTRLLIMGAGHLPPSTTNVVSLSVVDLEKVLGGK</sequence>
<dbReference type="SUPFAM" id="SSF50939">
    <property type="entry name" value="Sialidases"/>
    <property type="match status" value="1"/>
</dbReference>
<dbReference type="InterPro" id="IPR038459">
    <property type="entry name" value="MT_TRM10-typ_sf"/>
</dbReference>
<accession>A0ABP0CZ11</accession>
<reference evidence="6 7" key="1">
    <citation type="submission" date="2024-01" db="EMBL/GenBank/DDBJ databases">
        <authorList>
            <person name="Allen C."/>
            <person name="Tagirdzhanova G."/>
        </authorList>
    </citation>
    <scope>NUCLEOTIDE SEQUENCE [LARGE SCALE GENOMIC DNA]</scope>
</reference>
<feature type="compositionally biased region" description="Polar residues" evidence="4">
    <location>
        <begin position="29"/>
        <end position="54"/>
    </location>
</feature>
<feature type="region of interest" description="Disordered" evidence="4">
    <location>
        <begin position="361"/>
        <end position="409"/>
    </location>
</feature>
<evidence type="ECO:0000313" key="6">
    <source>
        <dbReference type="EMBL" id="CAK7236506.1"/>
    </source>
</evidence>
<feature type="compositionally biased region" description="Acidic residues" evidence="4">
    <location>
        <begin position="384"/>
        <end position="399"/>
    </location>
</feature>
<dbReference type="InterPro" id="IPR028564">
    <property type="entry name" value="MT_TRM10-typ"/>
</dbReference>
<keyword evidence="3" id="KW-0949">S-adenosyl-L-methionine</keyword>
<feature type="region of interest" description="Disordered" evidence="4">
    <location>
        <begin position="1"/>
        <end position="127"/>
    </location>
</feature>
<evidence type="ECO:0000256" key="2">
    <source>
        <dbReference type="ARBA" id="ARBA00022679"/>
    </source>
</evidence>
<comment type="caution">
    <text evidence="6">The sequence shown here is derived from an EMBL/GenBank/DDBJ whole genome shotgun (WGS) entry which is preliminary data.</text>
</comment>